<dbReference type="InterPro" id="IPR009993">
    <property type="entry name" value="WecF"/>
</dbReference>
<keyword evidence="5 6" id="KW-0472">Membrane</keyword>
<evidence type="ECO:0000256" key="1">
    <source>
        <dbReference type="ARBA" id="ARBA00022475"/>
    </source>
</evidence>
<keyword evidence="6" id="KW-0812">Transmembrane</keyword>
<evidence type="ECO:0000256" key="6">
    <source>
        <dbReference type="SAM" id="Phobius"/>
    </source>
</evidence>
<keyword evidence="3" id="KW-0328">Glycosyltransferase</keyword>
<accession>A0ABY0BNM4</accession>
<feature type="transmembrane region" description="Helical" evidence="6">
    <location>
        <begin position="79"/>
        <end position="100"/>
    </location>
</feature>
<organism evidence="7 8">
    <name type="scientific">Aliidiomarina maris</name>
    <dbReference type="NCBI Taxonomy" id="531312"/>
    <lineage>
        <taxon>Bacteria</taxon>
        <taxon>Pseudomonadati</taxon>
        <taxon>Pseudomonadota</taxon>
        <taxon>Gammaproteobacteria</taxon>
        <taxon>Alteromonadales</taxon>
        <taxon>Idiomarinaceae</taxon>
        <taxon>Aliidiomarina</taxon>
    </lineage>
</organism>
<dbReference type="Pfam" id="PF07429">
    <property type="entry name" value="Glyco_transf_56"/>
    <property type="match status" value="1"/>
</dbReference>
<sequence length="354" mass="40528">MKGNVVILHVAGLDKFIPPFVKLIKEEFEEEKHQFWLTGSVEKYPVEQSESVHVCGGAIWRKLAGYAELVKQLHSARKVMLHGLFNIRVVLVLALCPWVLPKCYWVIWGGDLYQFRKADNTWQSHIKEALRRFVIRRVGHLVTYIEGDVELARQWYGAKGIYHECIMYLSNVVDPKMTAESAPASDHDGLNILLGNSADPSNNHIEALERLLPFKDQAIKIYAPLSYGDQNHAKKVISQGRAWFGDKFVPMTDFMPFEQYLEFLKSLDIAIFNHQRQQAMGNTITLLGMGKTVFMRSDVSQWRFLKGLGIKLNDVEKLEPCRIARDEADENARVVQSYFSKATLIKQLADIFEG</sequence>
<protein>
    <recommendedName>
        <fullName evidence="9">4-alpha-L-fucosyltransferase (Glycosyl transferase family 56)</fullName>
    </recommendedName>
</protein>
<evidence type="ECO:0000256" key="2">
    <source>
        <dbReference type="ARBA" id="ARBA00022519"/>
    </source>
</evidence>
<comment type="caution">
    <text evidence="7">The sequence shown here is derived from an EMBL/GenBank/DDBJ whole genome shotgun (WGS) entry which is preliminary data.</text>
</comment>
<evidence type="ECO:0000313" key="7">
    <source>
        <dbReference type="EMBL" id="RUO19087.1"/>
    </source>
</evidence>
<keyword evidence="2" id="KW-0997">Cell inner membrane</keyword>
<keyword evidence="1" id="KW-1003">Cell membrane</keyword>
<evidence type="ECO:0000256" key="4">
    <source>
        <dbReference type="ARBA" id="ARBA00022679"/>
    </source>
</evidence>
<gene>
    <name evidence="7" type="ORF">CWE07_13345</name>
</gene>
<name>A0ABY0BNM4_9GAMM</name>
<dbReference type="Proteomes" id="UP000287865">
    <property type="component" value="Unassembled WGS sequence"/>
</dbReference>
<keyword evidence="4" id="KW-0808">Transferase</keyword>
<evidence type="ECO:0000256" key="3">
    <source>
        <dbReference type="ARBA" id="ARBA00022676"/>
    </source>
</evidence>
<proteinExistence type="predicted"/>
<reference evidence="7 8" key="1">
    <citation type="journal article" date="2018" name="Front. Microbiol.">
        <title>Genome-Based Analysis Reveals the Taxonomy and Diversity of the Family Idiomarinaceae.</title>
        <authorList>
            <person name="Liu Y."/>
            <person name="Lai Q."/>
            <person name="Shao Z."/>
        </authorList>
    </citation>
    <scope>NUCLEOTIDE SEQUENCE [LARGE SCALE GENOMIC DNA]</scope>
    <source>
        <strain evidence="7 8">CF12-14</strain>
    </source>
</reference>
<keyword evidence="8" id="KW-1185">Reference proteome</keyword>
<evidence type="ECO:0000313" key="8">
    <source>
        <dbReference type="Proteomes" id="UP000287865"/>
    </source>
</evidence>
<keyword evidence="6" id="KW-1133">Transmembrane helix</keyword>
<evidence type="ECO:0008006" key="9">
    <source>
        <dbReference type="Google" id="ProtNLM"/>
    </source>
</evidence>
<dbReference type="EMBL" id="PIPK01000017">
    <property type="protein sequence ID" value="RUO19087.1"/>
    <property type="molecule type" value="Genomic_DNA"/>
</dbReference>
<evidence type="ECO:0000256" key="5">
    <source>
        <dbReference type="ARBA" id="ARBA00023136"/>
    </source>
</evidence>